<organism evidence="6 7">
    <name type="scientific">Imshaugia aleurites</name>
    <dbReference type="NCBI Taxonomy" id="172621"/>
    <lineage>
        <taxon>Eukaryota</taxon>
        <taxon>Fungi</taxon>
        <taxon>Dikarya</taxon>
        <taxon>Ascomycota</taxon>
        <taxon>Pezizomycotina</taxon>
        <taxon>Lecanoromycetes</taxon>
        <taxon>OSLEUM clade</taxon>
        <taxon>Lecanoromycetidae</taxon>
        <taxon>Lecanorales</taxon>
        <taxon>Lecanorineae</taxon>
        <taxon>Parmeliaceae</taxon>
        <taxon>Imshaugia</taxon>
    </lineage>
</organism>
<protein>
    <recommendedName>
        <fullName evidence="5">Major facilitator superfamily (MFS) profile domain-containing protein</fullName>
    </recommendedName>
</protein>
<gene>
    <name evidence="6" type="ORF">IMSHALPRED_004897</name>
</gene>
<dbReference type="EMBL" id="CAJPDT010000025">
    <property type="protein sequence ID" value="CAF9920440.1"/>
    <property type="molecule type" value="Genomic_DNA"/>
</dbReference>
<feature type="transmembrane region" description="Helical" evidence="4">
    <location>
        <begin position="287"/>
        <end position="309"/>
    </location>
</feature>
<comment type="caution">
    <text evidence="6">The sequence shown here is derived from an EMBL/GenBank/DDBJ whole genome shotgun (WGS) entry which is preliminary data.</text>
</comment>
<evidence type="ECO:0000256" key="2">
    <source>
        <dbReference type="ARBA" id="ARBA00006727"/>
    </source>
</evidence>
<dbReference type="Proteomes" id="UP000664534">
    <property type="component" value="Unassembled WGS sequence"/>
</dbReference>
<keyword evidence="4" id="KW-0472">Membrane</keyword>
<evidence type="ECO:0000256" key="3">
    <source>
        <dbReference type="SAM" id="MobiDB-lite"/>
    </source>
</evidence>
<dbReference type="PANTHER" id="PTHR11360">
    <property type="entry name" value="MONOCARBOXYLATE TRANSPORTER"/>
    <property type="match status" value="1"/>
</dbReference>
<dbReference type="InterPro" id="IPR036259">
    <property type="entry name" value="MFS_trans_sf"/>
</dbReference>
<dbReference type="OrthoDB" id="410267at2759"/>
<feature type="transmembrane region" description="Helical" evidence="4">
    <location>
        <begin position="435"/>
        <end position="452"/>
    </location>
</feature>
<evidence type="ECO:0000259" key="5">
    <source>
        <dbReference type="PROSITE" id="PS50850"/>
    </source>
</evidence>
<dbReference type="InterPro" id="IPR020846">
    <property type="entry name" value="MFS_dom"/>
</dbReference>
<name>A0A8H3IGY3_9LECA</name>
<dbReference type="GO" id="GO:0016020">
    <property type="term" value="C:membrane"/>
    <property type="evidence" value="ECO:0007669"/>
    <property type="project" value="UniProtKB-SubCell"/>
</dbReference>
<sequence>MASHHKVNNAVLLGIYENRTRKSLEETDLLASTRTGLARPWKADKSRRESMSQLRNGEEVLDERIFANRQNGQTNAPAQQPVSDQKKGSLNPIASRHHTANDLNEKSEVPRSPDPLQHPLAKSTTDATAAHDRSHELRQTQADPFCSVRGNVSSALEVSNPPPLIPTTRPMNGEKTEQQDQDDGHTFPEGGLRAWLVVLGSLSGMTASFGILNSAGTFQAYLSTHQLAHASPSAVGWIFSLYAFLTFFCGVQIGPVFDAYGPRWLVFAGTVFLVGGMMGVAESTKLWHFILTYSILCGIGSSLIFTPAIGCIAHFFYRRRAAATGLATTGGSVGGIIFPLILQRLFPEVGFRWATRVLAFLFLFLLGIANFLIRSRLRPAKDSHVVQNIWPDWRIFKNRVFVLTTAGVFFIEWALFIPLSYISSYALAEGVSPTFSYQLLAILNAGSFFGRWAPGYMADMFGRFNTMIITVALCLISVLAVWLTSSPEDGSRGIAQLIIFCLLFGFASGSNISLTPVCVGQLCETKVFGRWYASLYTVVSFGCLTGIPIAGQFLETDGGKYTGLIGVLKVGWNPRKIY</sequence>
<feature type="transmembrane region" description="Helical" evidence="4">
    <location>
        <begin position="235"/>
        <end position="257"/>
    </location>
</feature>
<feature type="domain" description="Major facilitator superfamily (MFS) profile" evidence="5">
    <location>
        <begin position="196"/>
        <end position="578"/>
    </location>
</feature>
<evidence type="ECO:0000256" key="1">
    <source>
        <dbReference type="ARBA" id="ARBA00004141"/>
    </source>
</evidence>
<comment type="similarity">
    <text evidence="2">Belongs to the major facilitator superfamily. Monocarboxylate porter (TC 2.A.1.13) family.</text>
</comment>
<feature type="region of interest" description="Disordered" evidence="3">
    <location>
        <begin position="72"/>
        <end position="186"/>
    </location>
</feature>
<accession>A0A8H3IGY3</accession>
<evidence type="ECO:0000313" key="6">
    <source>
        <dbReference type="EMBL" id="CAF9920440.1"/>
    </source>
</evidence>
<dbReference type="AlphaFoldDB" id="A0A8H3IGY3"/>
<evidence type="ECO:0000256" key="4">
    <source>
        <dbReference type="SAM" id="Phobius"/>
    </source>
</evidence>
<feature type="compositionally biased region" description="Polar residues" evidence="3">
    <location>
        <begin position="72"/>
        <end position="83"/>
    </location>
</feature>
<dbReference type="CDD" id="cd17352">
    <property type="entry name" value="MFS_MCT_SLC16"/>
    <property type="match status" value="1"/>
</dbReference>
<reference evidence="6" key="1">
    <citation type="submission" date="2021-03" db="EMBL/GenBank/DDBJ databases">
        <authorList>
            <person name="Tagirdzhanova G."/>
        </authorList>
    </citation>
    <scope>NUCLEOTIDE SEQUENCE</scope>
</reference>
<keyword evidence="7" id="KW-1185">Reference proteome</keyword>
<feature type="transmembrane region" description="Helical" evidence="4">
    <location>
        <begin position="497"/>
        <end position="519"/>
    </location>
</feature>
<feature type="transmembrane region" description="Helical" evidence="4">
    <location>
        <begin position="400"/>
        <end position="423"/>
    </location>
</feature>
<dbReference type="Gene3D" id="1.20.1250.20">
    <property type="entry name" value="MFS general substrate transporter like domains"/>
    <property type="match status" value="1"/>
</dbReference>
<comment type="subcellular location">
    <subcellularLocation>
        <location evidence="1">Membrane</location>
        <topology evidence="1">Multi-pass membrane protein</topology>
    </subcellularLocation>
</comment>
<dbReference type="InterPro" id="IPR050327">
    <property type="entry name" value="Proton-linked_MCT"/>
</dbReference>
<feature type="transmembrane region" description="Helical" evidence="4">
    <location>
        <begin position="353"/>
        <end position="373"/>
    </location>
</feature>
<dbReference type="SUPFAM" id="SSF103473">
    <property type="entry name" value="MFS general substrate transporter"/>
    <property type="match status" value="1"/>
</dbReference>
<dbReference type="GO" id="GO:0022857">
    <property type="term" value="F:transmembrane transporter activity"/>
    <property type="evidence" value="ECO:0007669"/>
    <property type="project" value="InterPro"/>
</dbReference>
<feature type="transmembrane region" description="Helical" evidence="4">
    <location>
        <begin position="464"/>
        <end position="485"/>
    </location>
</feature>
<dbReference type="PROSITE" id="PS50850">
    <property type="entry name" value="MFS"/>
    <property type="match status" value="1"/>
</dbReference>
<dbReference type="Pfam" id="PF07690">
    <property type="entry name" value="MFS_1"/>
    <property type="match status" value="1"/>
</dbReference>
<keyword evidence="4" id="KW-0812">Transmembrane</keyword>
<keyword evidence="4" id="KW-1133">Transmembrane helix</keyword>
<evidence type="ECO:0000313" key="7">
    <source>
        <dbReference type="Proteomes" id="UP000664534"/>
    </source>
</evidence>
<feature type="transmembrane region" description="Helical" evidence="4">
    <location>
        <begin position="194"/>
        <end position="215"/>
    </location>
</feature>
<feature type="compositionally biased region" description="Basic and acidic residues" evidence="3">
    <location>
        <begin position="129"/>
        <end position="138"/>
    </location>
</feature>
<dbReference type="InterPro" id="IPR011701">
    <property type="entry name" value="MFS"/>
</dbReference>
<feature type="compositionally biased region" description="Basic and acidic residues" evidence="3">
    <location>
        <begin position="172"/>
        <end position="186"/>
    </location>
</feature>
<proteinExistence type="inferred from homology"/>
<feature type="transmembrane region" description="Helical" evidence="4">
    <location>
        <begin position="531"/>
        <end position="554"/>
    </location>
</feature>
<feature type="transmembrane region" description="Helical" evidence="4">
    <location>
        <begin position="321"/>
        <end position="341"/>
    </location>
</feature>
<feature type="transmembrane region" description="Helical" evidence="4">
    <location>
        <begin position="264"/>
        <end position="281"/>
    </location>
</feature>
<dbReference type="PANTHER" id="PTHR11360:SF177">
    <property type="entry name" value="RIBOFLAVIN TRANSPORTER MCH5"/>
    <property type="match status" value="1"/>
</dbReference>
<feature type="compositionally biased region" description="Basic and acidic residues" evidence="3">
    <location>
        <begin position="99"/>
        <end position="111"/>
    </location>
</feature>